<dbReference type="PANTHER" id="PTHR31840:SF1">
    <property type="entry name" value="COILED-COIL DOMAIN-CONTAINING PROTEIN 97"/>
    <property type="match status" value="1"/>
</dbReference>
<dbReference type="Proteomes" id="UP000015105">
    <property type="component" value="Chromosome 7D"/>
</dbReference>
<organism evidence="2 3">
    <name type="scientific">Aegilops tauschii subsp. strangulata</name>
    <name type="common">Goatgrass</name>
    <dbReference type="NCBI Taxonomy" id="200361"/>
    <lineage>
        <taxon>Eukaryota</taxon>
        <taxon>Viridiplantae</taxon>
        <taxon>Streptophyta</taxon>
        <taxon>Embryophyta</taxon>
        <taxon>Tracheophyta</taxon>
        <taxon>Spermatophyta</taxon>
        <taxon>Magnoliopsida</taxon>
        <taxon>Liliopsida</taxon>
        <taxon>Poales</taxon>
        <taxon>Poaceae</taxon>
        <taxon>BOP clade</taxon>
        <taxon>Pooideae</taxon>
        <taxon>Triticodae</taxon>
        <taxon>Triticeae</taxon>
        <taxon>Triticinae</taxon>
        <taxon>Aegilops</taxon>
    </lineage>
</organism>
<reference evidence="2" key="3">
    <citation type="journal article" date="2017" name="Nature">
        <title>Genome sequence of the progenitor of the wheat D genome Aegilops tauschii.</title>
        <authorList>
            <person name="Luo M.C."/>
            <person name="Gu Y.Q."/>
            <person name="Puiu D."/>
            <person name="Wang H."/>
            <person name="Twardziok S.O."/>
            <person name="Deal K.R."/>
            <person name="Huo N."/>
            <person name="Zhu T."/>
            <person name="Wang L."/>
            <person name="Wang Y."/>
            <person name="McGuire P.E."/>
            <person name="Liu S."/>
            <person name="Long H."/>
            <person name="Ramasamy R.K."/>
            <person name="Rodriguez J.C."/>
            <person name="Van S.L."/>
            <person name="Yuan L."/>
            <person name="Wang Z."/>
            <person name="Xia Z."/>
            <person name="Xiao L."/>
            <person name="Anderson O.D."/>
            <person name="Ouyang S."/>
            <person name="Liang Y."/>
            <person name="Zimin A.V."/>
            <person name="Pertea G."/>
            <person name="Qi P."/>
            <person name="Bennetzen J.L."/>
            <person name="Dai X."/>
            <person name="Dawson M.W."/>
            <person name="Muller H.G."/>
            <person name="Kugler K."/>
            <person name="Rivarola-Duarte L."/>
            <person name="Spannagl M."/>
            <person name="Mayer K.F.X."/>
            <person name="Lu F.H."/>
            <person name="Bevan M.W."/>
            <person name="Leroy P."/>
            <person name="Li P."/>
            <person name="You F.M."/>
            <person name="Sun Q."/>
            <person name="Liu Z."/>
            <person name="Lyons E."/>
            <person name="Wicker T."/>
            <person name="Salzberg S.L."/>
            <person name="Devos K.M."/>
            <person name="Dvorak J."/>
        </authorList>
    </citation>
    <scope>NUCLEOTIDE SEQUENCE [LARGE SCALE GENOMIC DNA]</scope>
    <source>
        <strain evidence="2">cv. AL8/78</strain>
    </source>
</reference>
<dbReference type="PANTHER" id="PTHR31840">
    <property type="entry name" value="COILED-COIL DOMAIN-CONTAINING PROTEIN 97"/>
    <property type="match status" value="1"/>
</dbReference>
<sequence length="120" mass="13490">KPTPYRIVQSPTHQSAHRQSPTEPANPLLRRRPTRPPPPLAMEPAAMDRIAARLSAVDGLYFPTAFLRTSPPPETRKSALLDLLSRDAPLFLERYGAALRPDELAPFDALRDDYEVGWHL</sequence>
<evidence type="ECO:0000313" key="3">
    <source>
        <dbReference type="Proteomes" id="UP000015105"/>
    </source>
</evidence>
<feature type="compositionally biased region" description="Polar residues" evidence="1">
    <location>
        <begin position="9"/>
        <end position="23"/>
    </location>
</feature>
<reference evidence="3" key="2">
    <citation type="journal article" date="2017" name="Nat. Plants">
        <title>The Aegilops tauschii genome reveals multiple impacts of transposons.</title>
        <authorList>
            <person name="Zhao G."/>
            <person name="Zou C."/>
            <person name="Li K."/>
            <person name="Wang K."/>
            <person name="Li T."/>
            <person name="Gao L."/>
            <person name="Zhang X."/>
            <person name="Wang H."/>
            <person name="Yang Z."/>
            <person name="Liu X."/>
            <person name="Jiang W."/>
            <person name="Mao L."/>
            <person name="Kong X."/>
            <person name="Jiao Y."/>
            <person name="Jia J."/>
        </authorList>
    </citation>
    <scope>NUCLEOTIDE SEQUENCE [LARGE SCALE GENOMIC DNA]</scope>
    <source>
        <strain evidence="3">cv. AL8/78</strain>
    </source>
</reference>
<keyword evidence="3" id="KW-1185">Reference proteome</keyword>
<evidence type="ECO:0000313" key="2">
    <source>
        <dbReference type="EnsemblPlants" id="AET7Gv20216200.1"/>
    </source>
</evidence>
<dbReference type="InterPro" id="IPR018613">
    <property type="entry name" value="Ccdc97-like"/>
</dbReference>
<dbReference type="EnsemblPlants" id="AET7Gv20216200.1">
    <property type="protein sequence ID" value="AET7Gv20216200.1"/>
    <property type="gene ID" value="AET7Gv20216200"/>
</dbReference>
<name>A0A453QKN7_AEGTS</name>
<evidence type="ECO:0000256" key="1">
    <source>
        <dbReference type="SAM" id="MobiDB-lite"/>
    </source>
</evidence>
<dbReference type="Gramene" id="AET7Gv20216200.1">
    <property type="protein sequence ID" value="AET7Gv20216200.1"/>
    <property type="gene ID" value="AET7Gv20216200"/>
</dbReference>
<evidence type="ECO:0008006" key="4">
    <source>
        <dbReference type="Google" id="ProtNLM"/>
    </source>
</evidence>
<reference evidence="3" key="1">
    <citation type="journal article" date="2014" name="Science">
        <title>Ancient hybridizations among the ancestral genomes of bread wheat.</title>
        <authorList>
            <consortium name="International Wheat Genome Sequencing Consortium,"/>
            <person name="Marcussen T."/>
            <person name="Sandve S.R."/>
            <person name="Heier L."/>
            <person name="Spannagl M."/>
            <person name="Pfeifer M."/>
            <person name="Jakobsen K.S."/>
            <person name="Wulff B.B."/>
            <person name="Steuernagel B."/>
            <person name="Mayer K.F."/>
            <person name="Olsen O.A."/>
        </authorList>
    </citation>
    <scope>NUCLEOTIDE SEQUENCE [LARGE SCALE GENOMIC DNA]</scope>
    <source>
        <strain evidence="3">cv. AL8/78</strain>
    </source>
</reference>
<protein>
    <recommendedName>
        <fullName evidence="4">CCD97-like C-terminal domain-containing protein</fullName>
    </recommendedName>
</protein>
<feature type="region of interest" description="Disordered" evidence="1">
    <location>
        <begin position="1"/>
        <end position="42"/>
    </location>
</feature>
<reference evidence="2" key="4">
    <citation type="submission" date="2019-03" db="UniProtKB">
        <authorList>
            <consortium name="EnsemblPlants"/>
        </authorList>
    </citation>
    <scope>IDENTIFICATION</scope>
</reference>
<accession>A0A453QKN7</accession>
<reference evidence="2" key="5">
    <citation type="journal article" date="2021" name="G3 (Bethesda)">
        <title>Aegilops tauschii genome assembly Aet v5.0 features greater sequence contiguity and improved annotation.</title>
        <authorList>
            <person name="Wang L."/>
            <person name="Zhu T."/>
            <person name="Rodriguez J.C."/>
            <person name="Deal K.R."/>
            <person name="Dubcovsky J."/>
            <person name="McGuire P.E."/>
            <person name="Lux T."/>
            <person name="Spannagl M."/>
            <person name="Mayer K.F.X."/>
            <person name="Baldrich P."/>
            <person name="Meyers B.C."/>
            <person name="Huo N."/>
            <person name="Gu Y.Q."/>
            <person name="Zhou H."/>
            <person name="Devos K.M."/>
            <person name="Bennetzen J.L."/>
            <person name="Unver T."/>
            <person name="Budak H."/>
            <person name="Gulick P.J."/>
            <person name="Galiba G."/>
            <person name="Kalapos B."/>
            <person name="Nelson D.R."/>
            <person name="Li P."/>
            <person name="You F.M."/>
            <person name="Luo M.C."/>
            <person name="Dvorak J."/>
        </authorList>
    </citation>
    <scope>NUCLEOTIDE SEQUENCE [LARGE SCALE GENOMIC DNA]</scope>
    <source>
        <strain evidence="2">cv. AL8/78</strain>
    </source>
</reference>
<proteinExistence type="predicted"/>
<dbReference type="AlphaFoldDB" id="A0A453QKN7"/>